<dbReference type="EMBL" id="HACG01006733">
    <property type="protein sequence ID" value="CEK53598.1"/>
    <property type="molecule type" value="Transcribed_RNA"/>
</dbReference>
<feature type="region of interest" description="Disordered" evidence="1">
    <location>
        <begin position="54"/>
        <end position="200"/>
    </location>
</feature>
<feature type="non-terminal residue" evidence="2">
    <location>
        <position position="1"/>
    </location>
</feature>
<evidence type="ECO:0000256" key="1">
    <source>
        <dbReference type="SAM" id="MobiDB-lite"/>
    </source>
</evidence>
<protein>
    <submittedName>
        <fullName evidence="2">Uncharacterized protein</fullName>
    </submittedName>
</protein>
<organism evidence="2">
    <name type="scientific">Arion vulgaris</name>
    <dbReference type="NCBI Taxonomy" id="1028688"/>
    <lineage>
        <taxon>Eukaryota</taxon>
        <taxon>Metazoa</taxon>
        <taxon>Spiralia</taxon>
        <taxon>Lophotrochozoa</taxon>
        <taxon>Mollusca</taxon>
        <taxon>Gastropoda</taxon>
        <taxon>Heterobranchia</taxon>
        <taxon>Euthyneura</taxon>
        <taxon>Panpulmonata</taxon>
        <taxon>Eupulmonata</taxon>
        <taxon>Stylommatophora</taxon>
        <taxon>Helicina</taxon>
        <taxon>Arionoidea</taxon>
        <taxon>Arionidae</taxon>
        <taxon>Arion</taxon>
    </lineage>
</organism>
<feature type="non-terminal residue" evidence="2">
    <location>
        <position position="227"/>
    </location>
</feature>
<proteinExistence type="predicted"/>
<feature type="compositionally biased region" description="Basic and acidic residues" evidence="1">
    <location>
        <begin position="57"/>
        <end position="70"/>
    </location>
</feature>
<evidence type="ECO:0000313" key="2">
    <source>
        <dbReference type="EMBL" id="CEK53598.1"/>
    </source>
</evidence>
<dbReference type="AlphaFoldDB" id="A0A0B6YBU8"/>
<sequence>NDLPPLDVSIHHNKTAAVISNELGKQITAEETGNTVDSDETHKTAPAELIIPSVIESKQDEGLENSKFEEISEGSIEQAEQDDLNTEPISDVEITGEAYETGGAESSKDDSDVSKEKLEVLYQHSEATAKNKDNDDISDASLPDQVDADLSLEEISEDDLEPSKKRRKSSGQSPVKADNGGKDSENLNPNVENTIRPDATLEKVKIDNLNVNAQKHAVSEDSDDSQP</sequence>
<reference evidence="2" key="1">
    <citation type="submission" date="2014-12" db="EMBL/GenBank/DDBJ databases">
        <title>Insight into the proteome of Arion vulgaris.</title>
        <authorList>
            <person name="Aradska J."/>
            <person name="Bulat T."/>
            <person name="Smidak R."/>
            <person name="Sarate P."/>
            <person name="Gangsoo J."/>
            <person name="Sialana F."/>
            <person name="Bilban M."/>
            <person name="Lubec G."/>
        </authorList>
    </citation>
    <scope>NUCLEOTIDE SEQUENCE</scope>
    <source>
        <tissue evidence="2">Skin</tissue>
    </source>
</reference>
<feature type="compositionally biased region" description="Basic and acidic residues" evidence="1">
    <location>
        <begin position="106"/>
        <end position="119"/>
    </location>
</feature>
<gene>
    <name evidence="2" type="primary">ORF20817</name>
</gene>
<name>A0A0B6YBU8_9EUPU</name>
<feature type="compositionally biased region" description="Acidic residues" evidence="1">
    <location>
        <begin position="146"/>
        <end position="160"/>
    </location>
</feature>
<accession>A0A0B6YBU8</accession>